<dbReference type="PROSITE" id="PS51352">
    <property type="entry name" value="THIOREDOXIN_2"/>
    <property type="match status" value="1"/>
</dbReference>
<protein>
    <submittedName>
        <fullName evidence="2">TlpA family protein disulfide reductase</fullName>
    </submittedName>
</protein>
<accession>A0ABS8GWC8</accession>
<dbReference type="InterPro" id="IPR013766">
    <property type="entry name" value="Thioredoxin_domain"/>
</dbReference>
<dbReference type="RefSeq" id="WP_228231390.1">
    <property type="nucleotide sequence ID" value="NZ_JAJGMW010000028.1"/>
</dbReference>
<dbReference type="Pfam" id="PF00578">
    <property type="entry name" value="AhpC-TSA"/>
    <property type="match status" value="1"/>
</dbReference>
<dbReference type="InterPro" id="IPR000866">
    <property type="entry name" value="AhpC/TSA"/>
</dbReference>
<reference evidence="2 3" key="1">
    <citation type="submission" date="2021-11" db="EMBL/GenBank/DDBJ databases">
        <title>Seasonal and diel survey of microbial diversity of the Tyrrhenian coast.</title>
        <authorList>
            <person name="Gattoni G."/>
            <person name="Corral P."/>
        </authorList>
    </citation>
    <scope>NUCLEOTIDE SEQUENCE [LARGE SCALE GENOMIC DNA]</scope>
    <source>
        <strain evidence="2 3">Mr9</strain>
    </source>
</reference>
<dbReference type="SUPFAM" id="SSF52833">
    <property type="entry name" value="Thioredoxin-like"/>
    <property type="match status" value="1"/>
</dbReference>
<evidence type="ECO:0000313" key="3">
    <source>
        <dbReference type="Proteomes" id="UP001197770"/>
    </source>
</evidence>
<dbReference type="PANTHER" id="PTHR42852">
    <property type="entry name" value="THIOL:DISULFIDE INTERCHANGE PROTEIN DSBE"/>
    <property type="match status" value="1"/>
</dbReference>
<dbReference type="Proteomes" id="UP001197770">
    <property type="component" value="Unassembled WGS sequence"/>
</dbReference>
<dbReference type="EMBL" id="JAJGMW010000028">
    <property type="protein sequence ID" value="MCC4214326.1"/>
    <property type="molecule type" value="Genomic_DNA"/>
</dbReference>
<gene>
    <name evidence="2" type="ORF">LLW17_16480</name>
</gene>
<dbReference type="CDD" id="cd02966">
    <property type="entry name" value="TlpA_like_family"/>
    <property type="match status" value="1"/>
</dbReference>
<keyword evidence="3" id="KW-1185">Reference proteome</keyword>
<evidence type="ECO:0000259" key="1">
    <source>
        <dbReference type="PROSITE" id="PS51352"/>
    </source>
</evidence>
<organism evidence="2 3">
    <name type="scientific">Leeuwenhoekiella parthenopeia</name>
    <dbReference type="NCBI Taxonomy" id="2890320"/>
    <lineage>
        <taxon>Bacteria</taxon>
        <taxon>Pseudomonadati</taxon>
        <taxon>Bacteroidota</taxon>
        <taxon>Flavobacteriia</taxon>
        <taxon>Flavobacteriales</taxon>
        <taxon>Flavobacteriaceae</taxon>
        <taxon>Leeuwenhoekiella</taxon>
    </lineage>
</organism>
<dbReference type="Gene3D" id="3.40.30.10">
    <property type="entry name" value="Glutaredoxin"/>
    <property type="match status" value="1"/>
</dbReference>
<dbReference type="InterPro" id="IPR036249">
    <property type="entry name" value="Thioredoxin-like_sf"/>
</dbReference>
<name>A0ABS8GWC8_9FLAO</name>
<sequence>MRPYLFFMAAFLALGCTDATKGQELPKPVKVHQEQGYKLPVYDYEHFKPFLKVTDTDVVRVINFWATWCKPCLAELPAFEALQANYKDKQVEVILVSLDFPDQVKERLIPFILKKQLKSKVLLLDDPHGDVWIPQVSEEWSGAIPATIILTSEEYRFYERSFEYPALEHELLSLKSNFND</sequence>
<feature type="domain" description="Thioredoxin" evidence="1">
    <location>
        <begin position="19"/>
        <end position="176"/>
    </location>
</feature>
<dbReference type="PANTHER" id="PTHR42852:SF13">
    <property type="entry name" value="PROTEIN DIPZ"/>
    <property type="match status" value="1"/>
</dbReference>
<evidence type="ECO:0000313" key="2">
    <source>
        <dbReference type="EMBL" id="MCC4214326.1"/>
    </source>
</evidence>
<dbReference type="PROSITE" id="PS51257">
    <property type="entry name" value="PROKAR_LIPOPROTEIN"/>
    <property type="match status" value="1"/>
</dbReference>
<comment type="caution">
    <text evidence="2">The sequence shown here is derived from an EMBL/GenBank/DDBJ whole genome shotgun (WGS) entry which is preliminary data.</text>
</comment>
<dbReference type="InterPro" id="IPR050553">
    <property type="entry name" value="Thioredoxin_ResA/DsbE_sf"/>
</dbReference>
<proteinExistence type="predicted"/>